<evidence type="ECO:0000256" key="1">
    <source>
        <dbReference type="SAM" id="MobiDB-lite"/>
    </source>
</evidence>
<gene>
    <name evidence="3" type="ORF">NDU88_004626</name>
</gene>
<reference evidence="3" key="1">
    <citation type="journal article" date="2022" name="bioRxiv">
        <title>Sequencing and chromosome-scale assembly of the giantPleurodeles waltlgenome.</title>
        <authorList>
            <person name="Brown T."/>
            <person name="Elewa A."/>
            <person name="Iarovenko S."/>
            <person name="Subramanian E."/>
            <person name="Araus A.J."/>
            <person name="Petzold A."/>
            <person name="Susuki M."/>
            <person name="Suzuki K.-i.T."/>
            <person name="Hayashi T."/>
            <person name="Toyoda A."/>
            <person name="Oliveira C."/>
            <person name="Osipova E."/>
            <person name="Leigh N.D."/>
            <person name="Simon A."/>
            <person name="Yun M.H."/>
        </authorList>
    </citation>
    <scope>NUCLEOTIDE SEQUENCE</scope>
    <source>
        <strain evidence="3">20211129_DDA</strain>
        <tissue evidence="3">Liver</tissue>
    </source>
</reference>
<accession>A0AAV7QGE7</accession>
<feature type="transmembrane region" description="Helical" evidence="2">
    <location>
        <begin position="12"/>
        <end position="31"/>
    </location>
</feature>
<dbReference type="PANTHER" id="PTHR38491">
    <property type="entry name" value="REGULATOR OF HEMOGLOBINIZATION AND ERYTHROID CELL EXPANSION PROTEIN"/>
    <property type="match status" value="1"/>
</dbReference>
<keyword evidence="2" id="KW-0472">Membrane</keyword>
<evidence type="ECO:0000313" key="4">
    <source>
        <dbReference type="Proteomes" id="UP001066276"/>
    </source>
</evidence>
<dbReference type="InterPro" id="IPR031517">
    <property type="entry name" value="RHEX-like"/>
</dbReference>
<keyword evidence="2" id="KW-1133">Transmembrane helix</keyword>
<dbReference type="AlphaFoldDB" id="A0AAV7QGE7"/>
<sequence>MKTSKNDFIIPVAIAAITFMLHITILVIGYFKLCNKIEKCSCKHGEEHTSSLVKSEIVRTEEGKNVITTAGVAKNEAKHGDDKFSCKRGESTLKPEIVAAGVGQKVAAMVQHPKKDDQDGDDESDTSSESSESSEGNRHPACQKPKTKPEVTYTSLVFPGKGQGADGMHKKKKFPDYINLDPEKAKLQPRTILRPERAESTDYAQVSEHV</sequence>
<keyword evidence="4" id="KW-1185">Reference proteome</keyword>
<dbReference type="Pfam" id="PF15763">
    <property type="entry name" value="DUF4692"/>
    <property type="match status" value="1"/>
</dbReference>
<dbReference type="EMBL" id="JANPWB010000010">
    <property type="protein sequence ID" value="KAJ1138235.1"/>
    <property type="molecule type" value="Genomic_DNA"/>
</dbReference>
<evidence type="ECO:0000256" key="2">
    <source>
        <dbReference type="SAM" id="Phobius"/>
    </source>
</evidence>
<comment type="caution">
    <text evidence="3">The sequence shown here is derived from an EMBL/GenBank/DDBJ whole genome shotgun (WGS) entry which is preliminary data.</text>
</comment>
<name>A0AAV7QGE7_PLEWA</name>
<feature type="region of interest" description="Disordered" evidence="1">
    <location>
        <begin position="111"/>
        <end position="210"/>
    </location>
</feature>
<protein>
    <submittedName>
        <fullName evidence="3">Uncharacterized protein</fullName>
    </submittedName>
</protein>
<keyword evidence="2" id="KW-0812">Transmembrane</keyword>
<organism evidence="3 4">
    <name type="scientific">Pleurodeles waltl</name>
    <name type="common">Iberian ribbed newt</name>
    <dbReference type="NCBI Taxonomy" id="8319"/>
    <lineage>
        <taxon>Eukaryota</taxon>
        <taxon>Metazoa</taxon>
        <taxon>Chordata</taxon>
        <taxon>Craniata</taxon>
        <taxon>Vertebrata</taxon>
        <taxon>Euteleostomi</taxon>
        <taxon>Amphibia</taxon>
        <taxon>Batrachia</taxon>
        <taxon>Caudata</taxon>
        <taxon>Salamandroidea</taxon>
        <taxon>Salamandridae</taxon>
        <taxon>Pleurodelinae</taxon>
        <taxon>Pleurodeles</taxon>
    </lineage>
</organism>
<evidence type="ECO:0000313" key="3">
    <source>
        <dbReference type="EMBL" id="KAJ1138235.1"/>
    </source>
</evidence>
<dbReference type="PANTHER" id="PTHR38491:SF1">
    <property type="entry name" value="REGULATOR OF HEMOGLOBINIZATION AND ERYTHROID CELL EXPANSION PROTEIN"/>
    <property type="match status" value="1"/>
</dbReference>
<dbReference type="Proteomes" id="UP001066276">
    <property type="component" value="Chromosome 6"/>
</dbReference>
<proteinExistence type="predicted"/>